<comment type="caution">
    <text evidence="3">The sequence shown here is derived from an EMBL/GenBank/DDBJ whole genome shotgun (WGS) entry which is preliminary data.</text>
</comment>
<comment type="pathway">
    <text evidence="1">Cofactor biosynthesis; ubiquinone biosynthesis.</text>
</comment>
<accession>A0ABV6FJQ1</accession>
<dbReference type="HAMAP" id="MF_02215">
    <property type="entry name" value="UbiJ"/>
    <property type="match status" value="1"/>
</dbReference>
<keyword evidence="4" id="KW-1185">Reference proteome</keyword>
<dbReference type="PANTHER" id="PTHR38693">
    <property type="entry name" value="UBIQUINONE BIOSYNTHESIS PROTEIN UBIJ"/>
    <property type="match status" value="1"/>
</dbReference>
<comment type="function">
    <text evidence="1">Required for ubiquinone (coenzyme Q) biosynthesis. Binds hydrophobic ubiquinone biosynthetic intermediates via its SCP2 domain and is essential for the stability of the Ubi complex. May constitute a docking platform where Ubi enzymes assemble and access their SCP2-bound polyprenyl substrates.</text>
</comment>
<evidence type="ECO:0000259" key="2">
    <source>
        <dbReference type="Pfam" id="PF02036"/>
    </source>
</evidence>
<dbReference type="Pfam" id="PF02036">
    <property type="entry name" value="SCP2"/>
    <property type="match status" value="1"/>
</dbReference>
<gene>
    <name evidence="1" type="primary">ubiJ</name>
    <name evidence="3" type="ORF">ACFFJK_17815</name>
</gene>
<dbReference type="Proteomes" id="UP001589773">
    <property type="component" value="Unassembled WGS sequence"/>
</dbReference>
<evidence type="ECO:0000256" key="1">
    <source>
        <dbReference type="HAMAP-Rule" id="MF_02215"/>
    </source>
</evidence>
<dbReference type="InterPro" id="IPR003033">
    <property type="entry name" value="SCP2_sterol-bd_dom"/>
</dbReference>
<organism evidence="3 4">
    <name type="scientific">Massilia consociata</name>
    <dbReference type="NCBI Taxonomy" id="760117"/>
    <lineage>
        <taxon>Bacteria</taxon>
        <taxon>Pseudomonadati</taxon>
        <taxon>Pseudomonadota</taxon>
        <taxon>Betaproteobacteria</taxon>
        <taxon>Burkholderiales</taxon>
        <taxon>Oxalobacteraceae</taxon>
        <taxon>Telluria group</taxon>
        <taxon>Massilia</taxon>
    </lineage>
</organism>
<evidence type="ECO:0000313" key="4">
    <source>
        <dbReference type="Proteomes" id="UP001589773"/>
    </source>
</evidence>
<comment type="similarity">
    <text evidence="1">Belongs to the UbiJ family.</text>
</comment>
<proteinExistence type="inferred from homology"/>
<protein>
    <recommendedName>
        <fullName evidence="1">Ubiquinone biosynthesis accessory factor UbiJ</fullName>
    </recommendedName>
</protein>
<reference evidence="3 4" key="1">
    <citation type="submission" date="2024-09" db="EMBL/GenBank/DDBJ databases">
        <authorList>
            <person name="Sun Q."/>
            <person name="Mori K."/>
        </authorList>
    </citation>
    <scope>NUCLEOTIDE SEQUENCE [LARGE SCALE GENOMIC DNA]</scope>
    <source>
        <strain evidence="3 4">CCM 7792</strain>
    </source>
</reference>
<keyword evidence="1" id="KW-0963">Cytoplasm</keyword>
<keyword evidence="1" id="KW-0831">Ubiquinone biosynthesis</keyword>
<evidence type="ECO:0000313" key="3">
    <source>
        <dbReference type="EMBL" id="MFC0253758.1"/>
    </source>
</evidence>
<dbReference type="InterPro" id="IPR038989">
    <property type="entry name" value="UbiJ"/>
</dbReference>
<dbReference type="PANTHER" id="PTHR38693:SF1">
    <property type="entry name" value="UBIQUINONE BIOSYNTHESIS ACCESSORY FACTOR UBIJ"/>
    <property type="match status" value="1"/>
</dbReference>
<feature type="domain" description="SCP2" evidence="2">
    <location>
        <begin position="10"/>
        <end position="100"/>
    </location>
</feature>
<dbReference type="EMBL" id="JBHLWP010000016">
    <property type="protein sequence ID" value="MFC0253758.1"/>
    <property type="molecule type" value="Genomic_DNA"/>
</dbReference>
<comment type="subcellular location">
    <subcellularLocation>
        <location evidence="1">Cytoplasm</location>
    </subcellularLocation>
</comment>
<name>A0ABV6FJQ1_9BURK</name>
<sequence>MLATPAVATINHLLAQEAWARDALALHAGKEACIDTGHLSLRVRVARDGMLEAGSGEGPANVTIRVKLTDLPLILQNRDRAFSYVKIEGDAEFANTISSLSKGLRWDAEYDLERVVGPLGARRLVQGTRGAAEGALGAGRRLAENVAEFLLEERPVLVRPSTVDAFAADVVKLRDDVERTAKRIARLEQRLAQAVPPTPTRVILTPDS</sequence>